<evidence type="ECO:0000256" key="2">
    <source>
        <dbReference type="ARBA" id="ARBA00021310"/>
    </source>
</evidence>
<gene>
    <name evidence="7" type="primary">recO</name>
    <name evidence="9" type="ORF">NIES267_28940</name>
</gene>
<dbReference type="InterPro" id="IPR037278">
    <property type="entry name" value="ARFGAP/RecO"/>
</dbReference>
<keyword evidence="5 7" id="KW-0234">DNA repair</keyword>
<dbReference type="GO" id="GO:0043590">
    <property type="term" value="C:bacterial nucleoid"/>
    <property type="evidence" value="ECO:0007669"/>
    <property type="project" value="TreeGrafter"/>
</dbReference>
<dbReference type="GO" id="GO:0006310">
    <property type="term" value="P:DNA recombination"/>
    <property type="evidence" value="ECO:0007669"/>
    <property type="project" value="UniProtKB-UniRule"/>
</dbReference>
<dbReference type="InterPro" id="IPR022572">
    <property type="entry name" value="DNA_rep/recomb_RecO_N"/>
</dbReference>
<dbReference type="SUPFAM" id="SSF57863">
    <property type="entry name" value="ArfGap/RecO-like zinc finger"/>
    <property type="match status" value="1"/>
</dbReference>
<comment type="function">
    <text evidence="7">Involved in DNA repair and RecF pathway recombination.</text>
</comment>
<evidence type="ECO:0000256" key="6">
    <source>
        <dbReference type="ARBA" id="ARBA00033409"/>
    </source>
</evidence>
<sequence>MSRTYKATGINLKATAFGESDRIVTILTREFGLIRAIATGARKHLSSLGGRSGMFVVNQLLIAKGRSIDKITQAQTIKTYPGLGGDLGKLAASQYLAEIVLAQALSEYPQDELFELFNKHLSRLEKLPKNLNVLAYLVHGIFQFLDLAGLKPQVEACCLTENRVTPDFDNPKALTAFSINAGGVVSVSAWENLRTKAEKRKRIEENNLLEVASVAKESGGVYSTSQTENSSSQMYETIVHEEELPPLLRRLSASELSLLQQLPQSEIIEETAINQEWLYVERLLRQYAQYHFGRSIRSAALIDSLFATIHG</sequence>
<dbReference type="Proteomes" id="UP000218418">
    <property type="component" value="Chromosome"/>
</dbReference>
<dbReference type="NCBIfam" id="TIGR00613">
    <property type="entry name" value="reco"/>
    <property type="match status" value="1"/>
</dbReference>
<dbReference type="PANTHER" id="PTHR33991">
    <property type="entry name" value="DNA REPAIR PROTEIN RECO"/>
    <property type="match status" value="1"/>
</dbReference>
<protein>
    <recommendedName>
        <fullName evidence="2 7">DNA repair protein RecO</fullName>
    </recommendedName>
    <alternativeName>
        <fullName evidence="6 7">Recombination protein O</fullName>
    </alternativeName>
</protein>
<dbReference type="Pfam" id="PF02565">
    <property type="entry name" value="RecO_C"/>
    <property type="match status" value="1"/>
</dbReference>
<dbReference type="Pfam" id="PF11967">
    <property type="entry name" value="RecO_N"/>
    <property type="match status" value="1"/>
</dbReference>
<evidence type="ECO:0000256" key="3">
    <source>
        <dbReference type="ARBA" id="ARBA00022763"/>
    </source>
</evidence>
<keyword evidence="4 7" id="KW-0233">DNA recombination</keyword>
<dbReference type="InterPro" id="IPR012340">
    <property type="entry name" value="NA-bd_OB-fold"/>
</dbReference>
<evidence type="ECO:0000256" key="1">
    <source>
        <dbReference type="ARBA" id="ARBA00007452"/>
    </source>
</evidence>
<evidence type="ECO:0000256" key="4">
    <source>
        <dbReference type="ARBA" id="ARBA00023172"/>
    </source>
</evidence>
<dbReference type="Gene3D" id="2.40.50.140">
    <property type="entry name" value="Nucleic acid-binding proteins"/>
    <property type="match status" value="1"/>
</dbReference>
<dbReference type="OrthoDB" id="9797083at2"/>
<feature type="domain" description="DNA replication/recombination mediator RecO N-terminal" evidence="8">
    <location>
        <begin position="1"/>
        <end position="80"/>
    </location>
</feature>
<dbReference type="Gene3D" id="1.20.1440.120">
    <property type="entry name" value="Recombination protein O, C-terminal domain"/>
    <property type="match status" value="1"/>
</dbReference>
<proteinExistence type="inferred from homology"/>
<dbReference type="InterPro" id="IPR003717">
    <property type="entry name" value="RecO"/>
</dbReference>
<organism evidence="9 10">
    <name type="scientific">Calothrix parasitica NIES-267</name>
    <dbReference type="NCBI Taxonomy" id="1973488"/>
    <lineage>
        <taxon>Bacteria</taxon>
        <taxon>Bacillati</taxon>
        <taxon>Cyanobacteriota</taxon>
        <taxon>Cyanophyceae</taxon>
        <taxon>Nostocales</taxon>
        <taxon>Calotrichaceae</taxon>
        <taxon>Calothrix</taxon>
    </lineage>
</organism>
<evidence type="ECO:0000256" key="7">
    <source>
        <dbReference type="HAMAP-Rule" id="MF_00201"/>
    </source>
</evidence>
<dbReference type="InterPro" id="IPR042242">
    <property type="entry name" value="RecO_C"/>
</dbReference>
<keyword evidence="10" id="KW-1185">Reference proteome</keyword>
<dbReference type="GO" id="GO:0006302">
    <property type="term" value="P:double-strand break repair"/>
    <property type="evidence" value="ECO:0007669"/>
    <property type="project" value="TreeGrafter"/>
</dbReference>
<dbReference type="SUPFAM" id="SSF50249">
    <property type="entry name" value="Nucleic acid-binding proteins"/>
    <property type="match status" value="1"/>
</dbReference>
<evidence type="ECO:0000256" key="5">
    <source>
        <dbReference type="ARBA" id="ARBA00023204"/>
    </source>
</evidence>
<reference evidence="9 10" key="1">
    <citation type="submission" date="2017-06" db="EMBL/GenBank/DDBJ databases">
        <title>Genome sequencing of cyanobaciteial culture collection at National Institute for Environmental Studies (NIES).</title>
        <authorList>
            <person name="Hirose Y."/>
            <person name="Shimura Y."/>
            <person name="Fujisawa T."/>
            <person name="Nakamura Y."/>
            <person name="Kawachi M."/>
        </authorList>
    </citation>
    <scope>NUCLEOTIDE SEQUENCE [LARGE SCALE GENOMIC DNA]</scope>
    <source>
        <strain evidence="9 10">NIES-267</strain>
    </source>
</reference>
<accession>A0A1Z4LQ80</accession>
<dbReference type="HAMAP" id="MF_00201">
    <property type="entry name" value="RecO"/>
    <property type="match status" value="1"/>
</dbReference>
<name>A0A1Z4LQ80_9CYAN</name>
<keyword evidence="3 7" id="KW-0227">DNA damage</keyword>
<evidence type="ECO:0000259" key="8">
    <source>
        <dbReference type="Pfam" id="PF11967"/>
    </source>
</evidence>
<comment type="similarity">
    <text evidence="1 7">Belongs to the RecO family.</text>
</comment>
<dbReference type="EMBL" id="AP018227">
    <property type="protein sequence ID" value="BAY83405.1"/>
    <property type="molecule type" value="Genomic_DNA"/>
</dbReference>
<evidence type="ECO:0000313" key="10">
    <source>
        <dbReference type="Proteomes" id="UP000218418"/>
    </source>
</evidence>
<dbReference type="AlphaFoldDB" id="A0A1Z4LQ80"/>
<evidence type="ECO:0000313" key="9">
    <source>
        <dbReference type="EMBL" id="BAY83405.1"/>
    </source>
</evidence>
<dbReference type="PANTHER" id="PTHR33991:SF1">
    <property type="entry name" value="DNA REPAIR PROTEIN RECO"/>
    <property type="match status" value="1"/>
</dbReference>